<feature type="transmembrane region" description="Helical" evidence="1">
    <location>
        <begin position="114"/>
        <end position="133"/>
    </location>
</feature>
<evidence type="ECO:0000313" key="4">
    <source>
        <dbReference type="Proteomes" id="UP001597511"/>
    </source>
</evidence>
<keyword evidence="1" id="KW-1133">Transmembrane helix</keyword>
<feature type="transmembrane region" description="Helical" evidence="1">
    <location>
        <begin position="47"/>
        <end position="65"/>
    </location>
</feature>
<keyword evidence="3" id="KW-0012">Acyltransferase</keyword>
<keyword evidence="1" id="KW-0812">Transmembrane</keyword>
<evidence type="ECO:0000313" key="3">
    <source>
        <dbReference type="EMBL" id="MFD2918240.1"/>
    </source>
</evidence>
<feature type="transmembrane region" description="Helical" evidence="1">
    <location>
        <begin position="145"/>
        <end position="165"/>
    </location>
</feature>
<feature type="transmembrane region" description="Helical" evidence="1">
    <location>
        <begin position="85"/>
        <end position="102"/>
    </location>
</feature>
<protein>
    <submittedName>
        <fullName evidence="3">Acyltransferase family protein</fullName>
        <ecNumber evidence="3">2.3.-.-</ecNumber>
    </submittedName>
</protein>
<feature type="transmembrane region" description="Helical" evidence="1">
    <location>
        <begin position="202"/>
        <end position="223"/>
    </location>
</feature>
<keyword evidence="4" id="KW-1185">Reference proteome</keyword>
<sequence length="352" mass="39947">MTPDYPAKKHYLILDGLRGVAAMVIVIFHFMEVIITDFTKNIIAHGYLAVDFFFCLSGFVIAYAYDDRMSTMRLGSFFKQRLKRLHPLVILGTVLGLLAFLFDPFSNAAYGYSFLQISLLFITSALLIPYPVMEDRYFNLFGLNAPAWSLFWEYVANIFYALVLVKLHKKWLLLLAFISALLIVYITYTAGSLVGGWNGETFWHGGARMLFSFTAGMCIMRYGFFIKNRLGFAGLSVLLIAAFLAPYNLASNPVVEPFIVLIYFPFLIALGAGSILPSKQAHICRLSGNISYPLYITHYFVLWAFGSYYSTTNPSTGTLTIVVMALIMLQLLVAWLAMKYYDRPIRKKLQYK</sequence>
<feature type="transmembrane region" description="Helical" evidence="1">
    <location>
        <begin position="230"/>
        <end position="247"/>
    </location>
</feature>
<dbReference type="RefSeq" id="WP_386094012.1">
    <property type="nucleotide sequence ID" value="NZ_JBHUOZ010000001.1"/>
</dbReference>
<organism evidence="3 4">
    <name type="scientific">Terrimonas rubra</name>
    <dbReference type="NCBI Taxonomy" id="1035890"/>
    <lineage>
        <taxon>Bacteria</taxon>
        <taxon>Pseudomonadati</taxon>
        <taxon>Bacteroidota</taxon>
        <taxon>Chitinophagia</taxon>
        <taxon>Chitinophagales</taxon>
        <taxon>Chitinophagaceae</taxon>
        <taxon>Terrimonas</taxon>
    </lineage>
</organism>
<evidence type="ECO:0000259" key="2">
    <source>
        <dbReference type="Pfam" id="PF01757"/>
    </source>
</evidence>
<dbReference type="Pfam" id="PF01757">
    <property type="entry name" value="Acyl_transf_3"/>
    <property type="match status" value="1"/>
</dbReference>
<feature type="transmembrane region" description="Helical" evidence="1">
    <location>
        <begin position="316"/>
        <end position="338"/>
    </location>
</feature>
<dbReference type="EC" id="2.3.-.-" evidence="3"/>
<feature type="transmembrane region" description="Helical" evidence="1">
    <location>
        <begin position="259"/>
        <end position="278"/>
    </location>
</feature>
<dbReference type="PANTHER" id="PTHR23028">
    <property type="entry name" value="ACETYLTRANSFERASE"/>
    <property type="match status" value="1"/>
</dbReference>
<feature type="domain" description="Acyltransferase 3" evidence="2">
    <location>
        <begin position="14"/>
        <end position="328"/>
    </location>
</feature>
<name>A0ABW5ZYY5_9BACT</name>
<keyword evidence="1" id="KW-0472">Membrane</keyword>
<accession>A0ABW5ZYY5</accession>
<comment type="caution">
    <text evidence="3">The sequence shown here is derived from an EMBL/GenBank/DDBJ whole genome shotgun (WGS) entry which is preliminary data.</text>
</comment>
<dbReference type="GO" id="GO:0016746">
    <property type="term" value="F:acyltransferase activity"/>
    <property type="evidence" value="ECO:0007669"/>
    <property type="project" value="UniProtKB-KW"/>
</dbReference>
<reference evidence="4" key="1">
    <citation type="journal article" date="2019" name="Int. J. Syst. Evol. Microbiol.">
        <title>The Global Catalogue of Microorganisms (GCM) 10K type strain sequencing project: providing services to taxonomists for standard genome sequencing and annotation.</title>
        <authorList>
            <consortium name="The Broad Institute Genomics Platform"/>
            <consortium name="The Broad Institute Genome Sequencing Center for Infectious Disease"/>
            <person name="Wu L."/>
            <person name="Ma J."/>
        </authorList>
    </citation>
    <scope>NUCLEOTIDE SEQUENCE [LARGE SCALE GENOMIC DNA]</scope>
    <source>
        <strain evidence="4">KCTC 23299</strain>
    </source>
</reference>
<dbReference type="PANTHER" id="PTHR23028:SF134">
    <property type="entry name" value="PUTATIVE (AFU_ORTHOLOGUE AFUA_4G08520)-RELATED"/>
    <property type="match status" value="1"/>
</dbReference>
<proteinExistence type="predicted"/>
<gene>
    <name evidence="3" type="ORF">ACFS6H_00885</name>
</gene>
<dbReference type="Proteomes" id="UP001597511">
    <property type="component" value="Unassembled WGS sequence"/>
</dbReference>
<feature type="transmembrane region" description="Helical" evidence="1">
    <location>
        <begin position="12"/>
        <end position="35"/>
    </location>
</feature>
<dbReference type="EMBL" id="JBHUOZ010000001">
    <property type="protein sequence ID" value="MFD2918240.1"/>
    <property type="molecule type" value="Genomic_DNA"/>
</dbReference>
<feature type="transmembrane region" description="Helical" evidence="1">
    <location>
        <begin position="172"/>
        <end position="190"/>
    </location>
</feature>
<feature type="transmembrane region" description="Helical" evidence="1">
    <location>
        <begin position="290"/>
        <end position="310"/>
    </location>
</feature>
<dbReference type="InterPro" id="IPR050879">
    <property type="entry name" value="Acyltransferase_3"/>
</dbReference>
<evidence type="ECO:0000256" key="1">
    <source>
        <dbReference type="SAM" id="Phobius"/>
    </source>
</evidence>
<dbReference type="InterPro" id="IPR002656">
    <property type="entry name" value="Acyl_transf_3_dom"/>
</dbReference>
<keyword evidence="3" id="KW-0808">Transferase</keyword>